<dbReference type="InterPro" id="IPR036291">
    <property type="entry name" value="NAD(P)-bd_dom_sf"/>
</dbReference>
<evidence type="ECO:0000259" key="1">
    <source>
        <dbReference type="Pfam" id="PF01658"/>
    </source>
</evidence>
<dbReference type="Gene3D" id="3.40.50.720">
    <property type="entry name" value="NAD(P)-binding Rossmann-like Domain"/>
    <property type="match status" value="1"/>
</dbReference>
<feature type="domain" description="Myo-inositol-1-phosphate synthase GAPDH-like" evidence="1">
    <location>
        <begin position="204"/>
        <end position="315"/>
    </location>
</feature>
<dbReference type="SUPFAM" id="SSF51735">
    <property type="entry name" value="NAD(P)-binding Rossmann-fold domains"/>
    <property type="match status" value="1"/>
</dbReference>
<dbReference type="SUPFAM" id="SSF55347">
    <property type="entry name" value="Glyceraldehyde-3-phosphate dehydrogenase-like, C-terminal domain"/>
    <property type="match status" value="1"/>
</dbReference>
<dbReference type="PANTHER" id="PTHR43125:SF1">
    <property type="entry name" value="INOSITOL-3-PHOSPHATE SYNTHASE"/>
    <property type="match status" value="1"/>
</dbReference>
<dbReference type="EC" id="5.5.1.4" evidence="2"/>
<dbReference type="EMBL" id="CAACVI010000034">
    <property type="protein sequence ID" value="VEN74633.1"/>
    <property type="molecule type" value="Genomic_DNA"/>
</dbReference>
<dbReference type="AlphaFoldDB" id="A0A484HJJ6"/>
<organism evidence="2">
    <name type="scientific">uncultured Desulfobacteraceae bacterium</name>
    <dbReference type="NCBI Taxonomy" id="218296"/>
    <lineage>
        <taxon>Bacteria</taxon>
        <taxon>Pseudomonadati</taxon>
        <taxon>Thermodesulfobacteriota</taxon>
        <taxon>Desulfobacteria</taxon>
        <taxon>Desulfobacterales</taxon>
        <taxon>Desulfobacteraceae</taxon>
        <taxon>environmental samples</taxon>
    </lineage>
</organism>
<reference evidence="2" key="1">
    <citation type="submission" date="2019-01" db="EMBL/GenBank/DDBJ databases">
        <authorList>
            <consortium name="Genoscope - CEA"/>
            <person name="William W."/>
        </authorList>
    </citation>
    <scope>NUCLEOTIDE SEQUENCE</scope>
    <source>
        <strain evidence="2">CR-1</strain>
    </source>
</reference>
<dbReference type="Gene3D" id="3.30.360.10">
    <property type="entry name" value="Dihydrodipicolinate Reductase, domain 2"/>
    <property type="match status" value="1"/>
</dbReference>
<gene>
    <name evidence="2" type="primary">ino</name>
    <name evidence="2" type="ORF">EPICR_40218</name>
</gene>
<dbReference type="Pfam" id="PF01658">
    <property type="entry name" value="Inos-1-P_synth"/>
    <property type="match status" value="1"/>
</dbReference>
<dbReference type="GO" id="GO:0004512">
    <property type="term" value="F:inositol-3-phosphate synthase activity"/>
    <property type="evidence" value="ECO:0007669"/>
    <property type="project" value="UniProtKB-EC"/>
</dbReference>
<sequence>MSKSKIRVAVVGVGNCSKSLIEGVALYAKTGQTHGLAFADIGGYKAKNIEFVLAYDVDPRKVGKPLAEAIFAKPNCAMNFGAPENDLNAVCRGAMVKRGALYDGVAPHMSRYPKDSAFRIGEDADPVKKDIVEDLKKFQVDVLVNYLPVGSQSAAEFYVECCLEAKTPFVNCIPVFIVSDGHWEKKIKEAGILAIGDDIRSQLGASVISQALQELFLNRGLQVRFHKQTNDGGNTDFLNMLDDSRVKSKKISKENVIRSQNDIRGIPVPKNGIYAGPASYIPFQGDNKVANFRIEATGFGGAPVIFDARLSVQDSPNSAGVVIDAVRYLQVGKELGLVGSLRGPSAATQKTPPEQMMIQDAYMECRALANRRLTDSVKKNNMV</sequence>
<name>A0A484HJJ6_9BACT</name>
<dbReference type="InterPro" id="IPR013021">
    <property type="entry name" value="Myo-inos-1-P_Synthase_GAPDH"/>
</dbReference>
<accession>A0A484HJJ6</accession>
<dbReference type="InterPro" id="IPR052199">
    <property type="entry name" value="MIPS"/>
</dbReference>
<dbReference type="GO" id="GO:0006021">
    <property type="term" value="P:inositol biosynthetic process"/>
    <property type="evidence" value="ECO:0007669"/>
    <property type="project" value="TreeGrafter"/>
</dbReference>
<evidence type="ECO:0000313" key="2">
    <source>
        <dbReference type="EMBL" id="VEN74633.1"/>
    </source>
</evidence>
<keyword evidence="2" id="KW-0413">Isomerase</keyword>
<protein>
    <submittedName>
        <fullName evidence="2">Inositol-3-phosphate synthase</fullName>
        <ecNumber evidence="2">5.5.1.4</ecNumber>
    </submittedName>
</protein>
<dbReference type="PANTHER" id="PTHR43125">
    <property type="entry name" value="INOSITOL-3-PHOSPHATE SYNTHASE"/>
    <property type="match status" value="1"/>
</dbReference>
<proteinExistence type="predicted"/>